<sequence length="85" mass="9740">MPSDDPRYWFPAKRYGWGWGPPTTWEGWIVVATFFALVVAGIFLVPPQQSMPAFVGYVIALTVVLTAICWLKGEPPRWRWGNDDR</sequence>
<evidence type="ECO:0000313" key="2">
    <source>
        <dbReference type="EMBL" id="SHN81650.1"/>
    </source>
</evidence>
<feature type="transmembrane region" description="Helical" evidence="1">
    <location>
        <begin position="27"/>
        <end position="46"/>
    </location>
</feature>
<dbReference type="RefSeq" id="WP_072826368.1">
    <property type="nucleotide sequence ID" value="NZ_LT670849.1"/>
</dbReference>
<gene>
    <name evidence="2" type="ORF">SAMN05444170_4829</name>
</gene>
<dbReference type="EMBL" id="LT670849">
    <property type="protein sequence ID" value="SHN81650.1"/>
    <property type="molecule type" value="Genomic_DNA"/>
</dbReference>
<protein>
    <submittedName>
        <fullName evidence="2">Uncharacterized protein</fullName>
    </submittedName>
</protein>
<name>A0A1M7UFE6_9BRAD</name>
<dbReference type="AlphaFoldDB" id="A0A1M7UFE6"/>
<reference evidence="3" key="1">
    <citation type="submission" date="2016-11" db="EMBL/GenBank/DDBJ databases">
        <authorList>
            <person name="Varghese N."/>
            <person name="Submissions S."/>
        </authorList>
    </citation>
    <scope>NUCLEOTIDE SEQUENCE [LARGE SCALE GENOMIC DNA]</scope>
    <source>
        <strain evidence="3">GAS401</strain>
    </source>
</reference>
<keyword evidence="1" id="KW-0812">Transmembrane</keyword>
<accession>A0A1M7UFE6</accession>
<evidence type="ECO:0000313" key="3">
    <source>
        <dbReference type="Proteomes" id="UP000184096"/>
    </source>
</evidence>
<dbReference type="OrthoDB" id="5422038at2"/>
<organism evidence="2 3">
    <name type="scientific">Bradyrhizobium erythrophlei</name>
    <dbReference type="NCBI Taxonomy" id="1437360"/>
    <lineage>
        <taxon>Bacteria</taxon>
        <taxon>Pseudomonadati</taxon>
        <taxon>Pseudomonadota</taxon>
        <taxon>Alphaproteobacteria</taxon>
        <taxon>Hyphomicrobiales</taxon>
        <taxon>Nitrobacteraceae</taxon>
        <taxon>Bradyrhizobium</taxon>
    </lineage>
</organism>
<evidence type="ECO:0000256" key="1">
    <source>
        <dbReference type="SAM" id="Phobius"/>
    </source>
</evidence>
<keyword evidence="1" id="KW-1133">Transmembrane helix</keyword>
<keyword evidence="1" id="KW-0472">Membrane</keyword>
<keyword evidence="3" id="KW-1185">Reference proteome</keyword>
<dbReference type="Proteomes" id="UP000184096">
    <property type="component" value="Chromosome I"/>
</dbReference>
<proteinExistence type="predicted"/>
<feature type="transmembrane region" description="Helical" evidence="1">
    <location>
        <begin position="53"/>
        <end position="73"/>
    </location>
</feature>